<proteinExistence type="predicted"/>
<dbReference type="Pfam" id="PF24523">
    <property type="entry name" value="DUF7595"/>
    <property type="match status" value="1"/>
</dbReference>
<keyword evidence="1" id="KW-1133">Transmembrane helix</keyword>
<evidence type="ECO:0000256" key="1">
    <source>
        <dbReference type="SAM" id="Phobius"/>
    </source>
</evidence>
<dbReference type="InterPro" id="IPR057394">
    <property type="entry name" value="PIGBOS1"/>
</dbReference>
<sequence length="236" mass="25867">MNLPHMAINVRRGYLPAFLSVDDGSSFDLLVATVDLRQIETFSSKDGQWSVVRDVTLLRQNINHRPHNHPAIIGRTRPLQDIGVDVDNVDDAGAGVELSDGDHHAEDREDGSTTGCEYVLSKIDDGLLAFDERSGAVILQISIGELVRLDLGTKEVTMLGKYGGEGKQPVSHVCLLEIAYFTVMVKLILMFSAILFCKFARIGVISGNVIFGPPLQKYWAEKQQQEAAKEGQTGST</sequence>
<reference evidence="3" key="2">
    <citation type="submission" date="2021-12" db="EMBL/GenBank/DDBJ databases">
        <title>Resequencing data analysis of finger millet.</title>
        <authorList>
            <person name="Hatakeyama M."/>
            <person name="Aluri S."/>
            <person name="Balachadran M.T."/>
            <person name="Sivarajan S.R."/>
            <person name="Poveda L."/>
            <person name="Shimizu-Inatsugi R."/>
            <person name="Schlapbach R."/>
            <person name="Sreeman S.M."/>
            <person name="Shimizu K.K."/>
        </authorList>
    </citation>
    <scope>NUCLEOTIDE SEQUENCE</scope>
</reference>
<gene>
    <name evidence="3" type="primary">ga13668</name>
    <name evidence="3" type="ORF">PR202_ga13668</name>
</gene>
<protein>
    <recommendedName>
        <fullName evidence="2">DUF7595 domain-containing protein</fullName>
    </recommendedName>
</protein>
<name>A0AAV5CFI8_ELECO</name>
<dbReference type="Pfam" id="PF23670">
    <property type="entry name" value="PIGBOS1"/>
    <property type="match status" value="1"/>
</dbReference>
<reference evidence="3" key="1">
    <citation type="journal article" date="2018" name="DNA Res.">
        <title>Multiple hybrid de novo genome assembly of finger millet, an orphan allotetraploid crop.</title>
        <authorList>
            <person name="Hatakeyama M."/>
            <person name="Aluri S."/>
            <person name="Balachadran M.T."/>
            <person name="Sivarajan S.R."/>
            <person name="Patrignani A."/>
            <person name="Gruter S."/>
            <person name="Poveda L."/>
            <person name="Shimizu-Inatsugi R."/>
            <person name="Baeten J."/>
            <person name="Francoijs K.J."/>
            <person name="Nataraja K.N."/>
            <person name="Reddy Y.A.N."/>
            <person name="Phadnis S."/>
            <person name="Ravikumar R.L."/>
            <person name="Schlapbach R."/>
            <person name="Sreeman S.M."/>
            <person name="Shimizu K.K."/>
        </authorList>
    </citation>
    <scope>NUCLEOTIDE SEQUENCE</scope>
</reference>
<evidence type="ECO:0000313" key="4">
    <source>
        <dbReference type="Proteomes" id="UP001054889"/>
    </source>
</evidence>
<evidence type="ECO:0000259" key="2">
    <source>
        <dbReference type="Pfam" id="PF24523"/>
    </source>
</evidence>
<keyword evidence="1" id="KW-0812">Transmembrane</keyword>
<evidence type="ECO:0000313" key="3">
    <source>
        <dbReference type="EMBL" id="GJM96801.1"/>
    </source>
</evidence>
<keyword evidence="1" id="KW-0472">Membrane</keyword>
<dbReference type="PANTHER" id="PTHR36815:SF1">
    <property type="entry name" value="OS03G0675700 PROTEIN"/>
    <property type="match status" value="1"/>
</dbReference>
<accession>A0AAV5CFI8</accession>
<dbReference type="EMBL" id="BQKI01000006">
    <property type="protein sequence ID" value="GJM96801.1"/>
    <property type="molecule type" value="Genomic_DNA"/>
</dbReference>
<dbReference type="PANTHER" id="PTHR36815">
    <property type="entry name" value="BNAC03G48760D PROTEIN"/>
    <property type="match status" value="1"/>
</dbReference>
<organism evidence="3 4">
    <name type="scientific">Eleusine coracana subsp. coracana</name>
    <dbReference type="NCBI Taxonomy" id="191504"/>
    <lineage>
        <taxon>Eukaryota</taxon>
        <taxon>Viridiplantae</taxon>
        <taxon>Streptophyta</taxon>
        <taxon>Embryophyta</taxon>
        <taxon>Tracheophyta</taxon>
        <taxon>Spermatophyta</taxon>
        <taxon>Magnoliopsida</taxon>
        <taxon>Liliopsida</taxon>
        <taxon>Poales</taxon>
        <taxon>Poaceae</taxon>
        <taxon>PACMAD clade</taxon>
        <taxon>Chloridoideae</taxon>
        <taxon>Cynodonteae</taxon>
        <taxon>Eleusininae</taxon>
        <taxon>Eleusine</taxon>
    </lineage>
</organism>
<comment type="caution">
    <text evidence="3">The sequence shown here is derived from an EMBL/GenBank/DDBJ whole genome shotgun (WGS) entry which is preliminary data.</text>
</comment>
<dbReference type="Proteomes" id="UP001054889">
    <property type="component" value="Unassembled WGS sequence"/>
</dbReference>
<feature type="domain" description="DUF7595" evidence="2">
    <location>
        <begin position="126"/>
        <end position="183"/>
    </location>
</feature>
<keyword evidence="4" id="KW-1185">Reference proteome</keyword>
<dbReference type="InterPro" id="IPR056016">
    <property type="entry name" value="DUF7595"/>
</dbReference>
<dbReference type="AlphaFoldDB" id="A0AAV5CFI8"/>
<feature type="transmembrane region" description="Helical" evidence="1">
    <location>
        <begin position="178"/>
        <end position="197"/>
    </location>
</feature>